<dbReference type="Gramene" id="OPUNC08G06220.1">
    <property type="protein sequence ID" value="OPUNC08G06220.1"/>
    <property type="gene ID" value="OPUNC08G06220"/>
</dbReference>
<keyword evidence="2" id="KW-1185">Reference proteome</keyword>
<organism evidence="1">
    <name type="scientific">Oryza punctata</name>
    <name type="common">Red rice</name>
    <dbReference type="NCBI Taxonomy" id="4537"/>
    <lineage>
        <taxon>Eukaryota</taxon>
        <taxon>Viridiplantae</taxon>
        <taxon>Streptophyta</taxon>
        <taxon>Embryophyta</taxon>
        <taxon>Tracheophyta</taxon>
        <taxon>Spermatophyta</taxon>
        <taxon>Magnoliopsida</taxon>
        <taxon>Liliopsida</taxon>
        <taxon>Poales</taxon>
        <taxon>Poaceae</taxon>
        <taxon>BOP clade</taxon>
        <taxon>Oryzoideae</taxon>
        <taxon>Oryzeae</taxon>
        <taxon>Oryzinae</taxon>
        <taxon>Oryza</taxon>
    </lineage>
</organism>
<evidence type="ECO:0000313" key="2">
    <source>
        <dbReference type="Proteomes" id="UP000026962"/>
    </source>
</evidence>
<sequence>MRPIFFPKSERICKTRDKNNKEKITSWPSFTTVNRCGGGGGPGGAVAAGGARQWIIHVRTTYGIKYTCFSTYTT</sequence>
<accession>A0A0E0LSG7</accession>
<name>A0A0E0LSG7_ORYPU</name>
<reference evidence="1" key="1">
    <citation type="submission" date="2015-04" db="UniProtKB">
        <authorList>
            <consortium name="EnsemblPlants"/>
        </authorList>
    </citation>
    <scope>IDENTIFICATION</scope>
</reference>
<proteinExistence type="predicted"/>
<dbReference type="AlphaFoldDB" id="A0A0E0LSG7"/>
<reference evidence="1" key="2">
    <citation type="submission" date="2018-05" db="EMBL/GenBank/DDBJ databases">
        <title>OpunRS2 (Oryza punctata Reference Sequence Version 2).</title>
        <authorList>
            <person name="Zhang J."/>
            <person name="Kudrna D."/>
            <person name="Lee S."/>
            <person name="Talag J."/>
            <person name="Welchert J."/>
            <person name="Wing R.A."/>
        </authorList>
    </citation>
    <scope>NUCLEOTIDE SEQUENCE [LARGE SCALE GENOMIC DNA]</scope>
</reference>
<dbReference type="Proteomes" id="UP000026962">
    <property type="component" value="Chromosome 8"/>
</dbReference>
<protein>
    <submittedName>
        <fullName evidence="1">Uncharacterized protein</fullName>
    </submittedName>
</protein>
<dbReference type="HOGENOM" id="CLU_2692066_0_0_1"/>
<dbReference type="EnsemblPlants" id="OPUNC08G06220.1">
    <property type="protein sequence ID" value="OPUNC08G06220.1"/>
    <property type="gene ID" value="OPUNC08G06220"/>
</dbReference>
<evidence type="ECO:0000313" key="1">
    <source>
        <dbReference type="EnsemblPlants" id="OPUNC08G06220.1"/>
    </source>
</evidence>